<feature type="compositionally biased region" description="Low complexity" evidence="1">
    <location>
        <begin position="25"/>
        <end position="40"/>
    </location>
</feature>
<protein>
    <submittedName>
        <fullName evidence="2">Putative beta-13-galactosyltransferase 14</fullName>
    </submittedName>
</protein>
<dbReference type="AlphaFoldDB" id="A0A1D6LLC0"/>
<sequence length="84" mass="8919">MAPPRAPRSSRPRSPPDRAAVTRWPSSGSSPGLAPSAAAARCAGRGSPRIARVYFGQSLTGGSHWSGIPVCDWEKQFKEQDGRS</sequence>
<evidence type="ECO:0000313" key="2">
    <source>
        <dbReference type="EMBL" id="AQK80484.1"/>
    </source>
</evidence>
<feature type="region of interest" description="Disordered" evidence="1">
    <location>
        <begin position="1"/>
        <end position="40"/>
    </location>
</feature>
<evidence type="ECO:0000256" key="1">
    <source>
        <dbReference type="SAM" id="MobiDB-lite"/>
    </source>
</evidence>
<organism evidence="2">
    <name type="scientific">Zea mays</name>
    <name type="common">Maize</name>
    <dbReference type="NCBI Taxonomy" id="4577"/>
    <lineage>
        <taxon>Eukaryota</taxon>
        <taxon>Viridiplantae</taxon>
        <taxon>Streptophyta</taxon>
        <taxon>Embryophyta</taxon>
        <taxon>Tracheophyta</taxon>
        <taxon>Spermatophyta</taxon>
        <taxon>Magnoliopsida</taxon>
        <taxon>Liliopsida</taxon>
        <taxon>Poales</taxon>
        <taxon>Poaceae</taxon>
        <taxon>PACMAD clade</taxon>
        <taxon>Panicoideae</taxon>
        <taxon>Andropogonodae</taxon>
        <taxon>Andropogoneae</taxon>
        <taxon>Tripsacinae</taxon>
        <taxon>Zea</taxon>
    </lineage>
</organism>
<name>A0A1D6LLC0_MAIZE</name>
<reference evidence="2" key="1">
    <citation type="submission" date="2015-12" db="EMBL/GenBank/DDBJ databases">
        <title>Update maize B73 reference genome by single molecule sequencing technologies.</title>
        <authorList>
            <consortium name="Maize Genome Sequencing Project"/>
            <person name="Ware D."/>
        </authorList>
    </citation>
    <scope>NUCLEOTIDE SEQUENCE</scope>
    <source>
        <tissue evidence="2">Seedling</tissue>
    </source>
</reference>
<accession>A0A1D6LLC0</accession>
<gene>
    <name evidence="2" type="ORF">ZEAMMB73_Zm00001d036240</name>
</gene>
<dbReference type="GO" id="GO:0016757">
    <property type="term" value="F:glycosyltransferase activity"/>
    <property type="evidence" value="ECO:0007669"/>
    <property type="project" value="UniProtKB-KW"/>
</dbReference>
<dbReference type="EMBL" id="CM000782">
    <property type="protein sequence ID" value="AQK80484.1"/>
    <property type="molecule type" value="Genomic_DNA"/>
</dbReference>
<keyword evidence="2" id="KW-0328">Glycosyltransferase</keyword>
<keyword evidence="2" id="KW-0808">Transferase</keyword>
<proteinExistence type="predicted"/>